<dbReference type="RefSeq" id="XP_027205315.1">
    <property type="nucleotide sequence ID" value="XM_027349514.1"/>
</dbReference>
<dbReference type="Proteomes" id="UP000515146">
    <property type="component" value="Unplaced"/>
</dbReference>
<keyword evidence="6 7" id="KW-0472">Membrane</keyword>
<feature type="transmembrane region" description="Helical" evidence="7">
    <location>
        <begin position="46"/>
        <end position="69"/>
    </location>
</feature>
<dbReference type="Pfam" id="PF04923">
    <property type="entry name" value="Ninjurin"/>
    <property type="match status" value="1"/>
</dbReference>
<evidence type="ECO:0000256" key="3">
    <source>
        <dbReference type="ARBA" id="ARBA00022692"/>
    </source>
</evidence>
<organism evidence="8 9">
    <name type="scientific">Dermatophagoides pteronyssinus</name>
    <name type="common">European house dust mite</name>
    <dbReference type="NCBI Taxonomy" id="6956"/>
    <lineage>
        <taxon>Eukaryota</taxon>
        <taxon>Metazoa</taxon>
        <taxon>Ecdysozoa</taxon>
        <taxon>Arthropoda</taxon>
        <taxon>Chelicerata</taxon>
        <taxon>Arachnida</taxon>
        <taxon>Acari</taxon>
        <taxon>Acariformes</taxon>
        <taxon>Sarcoptiformes</taxon>
        <taxon>Astigmata</taxon>
        <taxon>Psoroptidia</taxon>
        <taxon>Analgoidea</taxon>
        <taxon>Pyroglyphidae</taxon>
        <taxon>Dermatophagoidinae</taxon>
        <taxon>Dermatophagoides</taxon>
    </lineage>
</organism>
<dbReference type="PANTHER" id="PTHR12316">
    <property type="entry name" value="NINJURIN-RELATED"/>
    <property type="match status" value="1"/>
</dbReference>
<sequence length="105" mass="12122">MTSILPINQPTLSDDYNNEVLVGIIFIYLGYHNIEHEQRQKRLNNLNNITTILVFIITVINVFISGFAYENGGRIDDYDLNNNSTSLNDLLLKINRSKWPLQPQN</sequence>
<gene>
    <name evidence="9" type="primary">LOC113798927</name>
</gene>
<dbReference type="OrthoDB" id="6114058at2759"/>
<dbReference type="InterPro" id="IPR007007">
    <property type="entry name" value="Ninjurin"/>
</dbReference>
<dbReference type="PANTHER" id="PTHR12316:SF17">
    <property type="entry name" value="NINJURIN C, ISOFORM D"/>
    <property type="match status" value="1"/>
</dbReference>
<name>A0A6P6YJ56_DERPT</name>
<dbReference type="KEGG" id="dpte:113798927"/>
<evidence type="ECO:0000256" key="6">
    <source>
        <dbReference type="ARBA" id="ARBA00023136"/>
    </source>
</evidence>
<dbReference type="GO" id="GO:0016020">
    <property type="term" value="C:membrane"/>
    <property type="evidence" value="ECO:0007669"/>
    <property type="project" value="UniProtKB-SubCell"/>
</dbReference>
<feature type="transmembrane region" description="Helical" evidence="7">
    <location>
        <begin position="16"/>
        <end position="34"/>
    </location>
</feature>
<dbReference type="AlphaFoldDB" id="A0A6P6YJ56"/>
<keyword evidence="8" id="KW-1185">Reference proteome</keyword>
<keyword evidence="3 7" id="KW-0812">Transmembrane</keyword>
<evidence type="ECO:0000256" key="5">
    <source>
        <dbReference type="ARBA" id="ARBA00022989"/>
    </source>
</evidence>
<evidence type="ECO:0000313" key="8">
    <source>
        <dbReference type="Proteomes" id="UP000515146"/>
    </source>
</evidence>
<reference evidence="9" key="1">
    <citation type="submission" date="2025-08" db="UniProtKB">
        <authorList>
            <consortium name="RefSeq"/>
        </authorList>
    </citation>
    <scope>IDENTIFICATION</scope>
    <source>
        <strain evidence="9">Airmid</strain>
    </source>
</reference>
<keyword evidence="4" id="KW-0130">Cell adhesion</keyword>
<proteinExistence type="inferred from homology"/>
<accession>A0A6P6YJ56</accession>
<dbReference type="GO" id="GO:0042246">
    <property type="term" value="P:tissue regeneration"/>
    <property type="evidence" value="ECO:0007669"/>
    <property type="project" value="InterPro"/>
</dbReference>
<evidence type="ECO:0000256" key="4">
    <source>
        <dbReference type="ARBA" id="ARBA00022889"/>
    </source>
</evidence>
<evidence type="ECO:0000256" key="1">
    <source>
        <dbReference type="ARBA" id="ARBA00004141"/>
    </source>
</evidence>
<dbReference type="InParanoid" id="A0A6P6YJ56"/>
<evidence type="ECO:0000256" key="2">
    <source>
        <dbReference type="ARBA" id="ARBA00008141"/>
    </source>
</evidence>
<protein>
    <submittedName>
        <fullName evidence="9">Ninjurin-2-like</fullName>
    </submittedName>
</protein>
<comment type="subcellular location">
    <subcellularLocation>
        <location evidence="1">Membrane</location>
        <topology evidence="1">Multi-pass membrane protein</topology>
    </subcellularLocation>
</comment>
<evidence type="ECO:0000256" key="7">
    <source>
        <dbReference type="SAM" id="Phobius"/>
    </source>
</evidence>
<dbReference type="GO" id="GO:0007155">
    <property type="term" value="P:cell adhesion"/>
    <property type="evidence" value="ECO:0007669"/>
    <property type="project" value="UniProtKB-KW"/>
</dbReference>
<comment type="similarity">
    <text evidence="2">Belongs to the ninjurin family.</text>
</comment>
<keyword evidence="5 7" id="KW-1133">Transmembrane helix</keyword>
<evidence type="ECO:0000313" key="9">
    <source>
        <dbReference type="RefSeq" id="XP_027205315.1"/>
    </source>
</evidence>